<evidence type="ECO:0000313" key="8">
    <source>
        <dbReference type="Proteomes" id="UP000807025"/>
    </source>
</evidence>
<dbReference type="InterPro" id="IPR039131">
    <property type="entry name" value="NDUFAF1"/>
</dbReference>
<dbReference type="AlphaFoldDB" id="A0A9P5ZTJ2"/>
<proteinExistence type="inferred from homology"/>
<feature type="region of interest" description="Disordered" evidence="5">
    <location>
        <begin position="76"/>
        <end position="96"/>
    </location>
</feature>
<evidence type="ECO:0000256" key="2">
    <source>
        <dbReference type="ARBA" id="ARBA00007884"/>
    </source>
</evidence>
<dbReference type="GO" id="GO:0051082">
    <property type="term" value="F:unfolded protein binding"/>
    <property type="evidence" value="ECO:0007669"/>
    <property type="project" value="TreeGrafter"/>
</dbReference>
<protein>
    <submittedName>
        <fullName evidence="7">Complex I intermediate-associated protein CIA30</fullName>
    </submittedName>
</protein>
<dbReference type="SUPFAM" id="SSF49785">
    <property type="entry name" value="Galactose-binding domain-like"/>
    <property type="match status" value="1"/>
</dbReference>
<reference evidence="7" key="1">
    <citation type="submission" date="2020-11" db="EMBL/GenBank/DDBJ databases">
        <authorList>
            <consortium name="DOE Joint Genome Institute"/>
            <person name="Ahrendt S."/>
            <person name="Riley R."/>
            <person name="Andreopoulos W."/>
            <person name="Labutti K."/>
            <person name="Pangilinan J."/>
            <person name="Ruiz-Duenas F.J."/>
            <person name="Barrasa J.M."/>
            <person name="Sanchez-Garcia M."/>
            <person name="Camarero S."/>
            <person name="Miyauchi S."/>
            <person name="Serrano A."/>
            <person name="Linde D."/>
            <person name="Babiker R."/>
            <person name="Drula E."/>
            <person name="Ayuso-Fernandez I."/>
            <person name="Pacheco R."/>
            <person name="Padilla G."/>
            <person name="Ferreira P."/>
            <person name="Barriuso J."/>
            <person name="Kellner H."/>
            <person name="Castanera R."/>
            <person name="Alfaro M."/>
            <person name="Ramirez L."/>
            <person name="Pisabarro A.G."/>
            <person name="Kuo A."/>
            <person name="Tritt A."/>
            <person name="Lipzen A."/>
            <person name="He G."/>
            <person name="Yan M."/>
            <person name="Ng V."/>
            <person name="Cullen D."/>
            <person name="Martin F."/>
            <person name="Rosso M.-N."/>
            <person name="Henrissat B."/>
            <person name="Hibbett D."/>
            <person name="Martinez A.T."/>
            <person name="Grigoriev I.V."/>
        </authorList>
    </citation>
    <scope>NUCLEOTIDE SEQUENCE</scope>
    <source>
        <strain evidence="7">ATCC 90797</strain>
    </source>
</reference>
<dbReference type="InterPro" id="IPR013857">
    <property type="entry name" value="NADH-UbQ_OxRdtase-assoc_prot30"/>
</dbReference>
<evidence type="ECO:0000313" key="7">
    <source>
        <dbReference type="EMBL" id="KAF9493421.1"/>
    </source>
</evidence>
<dbReference type="Proteomes" id="UP000807025">
    <property type="component" value="Unassembled WGS sequence"/>
</dbReference>
<feature type="domain" description="NADH:ubiquinone oxidoreductase intermediate-associated protein 30" evidence="6">
    <location>
        <begin position="39"/>
        <end position="258"/>
    </location>
</feature>
<evidence type="ECO:0000256" key="5">
    <source>
        <dbReference type="SAM" id="MobiDB-lite"/>
    </source>
</evidence>
<keyword evidence="8" id="KW-1185">Reference proteome</keyword>
<dbReference type="OrthoDB" id="42561at2759"/>
<dbReference type="InterPro" id="IPR008979">
    <property type="entry name" value="Galactose-bd-like_sf"/>
</dbReference>
<keyword evidence="4" id="KW-0143">Chaperone</keyword>
<sequence length="272" mass="30264">MSHWSLYVNRSSQVLRDNLAKILLMQGADAPSRAPRSLFTFNTPQDISQFATGSDSDIGGLSTVNFDFIEDETVNGPIGRVNRPTPPSSKNGAQPPVGTARFWGTMSLRIPSTPAANKPRITRSGYAGFRNKARPSLFGNITEDLSSHDYLALRLRPSGNPITRTSYFVNIQTEDGIGMEVWQHRLMFKNQDVPEEELLRVKDGGWEELYIPFNNFVLTHAGEISLQSKPTIRREKVKSIGISILGGNSGVEGRYELGIDEIRAVNDEDVRR</sequence>
<dbReference type="GO" id="GO:0006120">
    <property type="term" value="P:mitochondrial electron transport, NADH to ubiquinone"/>
    <property type="evidence" value="ECO:0007669"/>
    <property type="project" value="TreeGrafter"/>
</dbReference>
<comment type="subcellular location">
    <subcellularLocation>
        <location evidence="1">Mitochondrion</location>
    </subcellularLocation>
</comment>
<evidence type="ECO:0000259" key="6">
    <source>
        <dbReference type="Pfam" id="PF08547"/>
    </source>
</evidence>
<dbReference type="PANTHER" id="PTHR13194">
    <property type="entry name" value="COMPLEX I INTERMEDIATE-ASSOCIATED PROTEIN 30"/>
    <property type="match status" value="1"/>
</dbReference>
<evidence type="ECO:0000256" key="1">
    <source>
        <dbReference type="ARBA" id="ARBA00004173"/>
    </source>
</evidence>
<dbReference type="EMBL" id="MU154586">
    <property type="protein sequence ID" value="KAF9493421.1"/>
    <property type="molecule type" value="Genomic_DNA"/>
</dbReference>
<dbReference type="GO" id="GO:0010257">
    <property type="term" value="P:NADH dehydrogenase complex assembly"/>
    <property type="evidence" value="ECO:0007669"/>
    <property type="project" value="TreeGrafter"/>
</dbReference>
<dbReference type="GO" id="GO:0005739">
    <property type="term" value="C:mitochondrion"/>
    <property type="evidence" value="ECO:0007669"/>
    <property type="project" value="UniProtKB-SubCell"/>
</dbReference>
<gene>
    <name evidence="7" type="ORF">BDN71DRAFT_1395033</name>
</gene>
<evidence type="ECO:0000256" key="3">
    <source>
        <dbReference type="ARBA" id="ARBA00023128"/>
    </source>
</evidence>
<comment type="caution">
    <text evidence="7">The sequence shown here is derived from an EMBL/GenBank/DDBJ whole genome shotgun (WGS) entry which is preliminary data.</text>
</comment>
<keyword evidence="3" id="KW-0496">Mitochondrion</keyword>
<name>A0A9P5ZTJ2_PLEER</name>
<accession>A0A9P5ZTJ2</accession>
<comment type="similarity">
    <text evidence="2">Belongs to the CIA30 family.</text>
</comment>
<dbReference type="PANTHER" id="PTHR13194:SF18">
    <property type="entry name" value="COMPLEX I INTERMEDIATE-ASSOCIATED PROTEIN 30, MITOCHONDRIAL"/>
    <property type="match status" value="1"/>
</dbReference>
<dbReference type="Pfam" id="PF08547">
    <property type="entry name" value="CIA30"/>
    <property type="match status" value="1"/>
</dbReference>
<organism evidence="7 8">
    <name type="scientific">Pleurotus eryngii</name>
    <name type="common">Boletus of the steppes</name>
    <dbReference type="NCBI Taxonomy" id="5323"/>
    <lineage>
        <taxon>Eukaryota</taxon>
        <taxon>Fungi</taxon>
        <taxon>Dikarya</taxon>
        <taxon>Basidiomycota</taxon>
        <taxon>Agaricomycotina</taxon>
        <taxon>Agaricomycetes</taxon>
        <taxon>Agaricomycetidae</taxon>
        <taxon>Agaricales</taxon>
        <taxon>Pleurotineae</taxon>
        <taxon>Pleurotaceae</taxon>
        <taxon>Pleurotus</taxon>
    </lineage>
</organism>
<evidence type="ECO:0000256" key="4">
    <source>
        <dbReference type="ARBA" id="ARBA00023186"/>
    </source>
</evidence>